<sequence length="717" mass="79130">MADVMFQLVLAVLCVFTFQYAPLLTAVFAVLGSLLFLMLSADSGKPPEHLYSVEALAAKNKNESGVYRCAWEGSRLHDGYKGFTSCWFNFENTAKYNASKPAFGTRGKKADGSSGAYEWKTWGEVSEDVGAFASGLVKLGALEEKSFPNEKLQKAYKFLGVTGKNRYEYYVTMQASYRQGGCLVPLYDTLGPDTFEYIINQTSMKTVVVAESPLAKQLLNIHKKCKSLKIIVQMDEPPADLKKEAKDAGIQLLSFSEVIEAGKKSPSPPTPAKSSDEMNTICYTSGTTGNPKGAFVTHKQMLAAVSALKFITEKNNLPFGPDDMHISYLPYAHIFERAVCEVLTAAGSMTAFFAGDTAKLVDDIQTCKPTVFFSVPRLYSRIYDKIAAGANKGGFVKKTLFNLGLRIKKEHLRATGSAKHFLWDLLVFGKTKNALGGRVRYCLTGAAPMSKEVQEFLRCCFCCPLFEGYGMTETIACGGMTFSLDPNCGIVGGPVPSVEAKVLGIPEMNYTPHDKDDEGRPMPRGELCLRGPSVFSGYFQNEEKTKEALDDEGWFHTGDVVKVHPNGAFQIIDRAKNIFKLAHGEYIAPEKIENVYVQAFSVAQAFVYGTSTERFLVAIVVPSDEGVKAFADKTGKSRDMKALCKDEDFKKEVVEEMNAAGKANKLNGMEFAKEVTLWPEPFTVENDLLTPSFKLKRFQAKTVFEKEIAEMYAKLNK</sequence>
<dbReference type="GO" id="GO:0005783">
    <property type="term" value="C:endoplasmic reticulum"/>
    <property type="evidence" value="ECO:0007669"/>
    <property type="project" value="TreeGrafter"/>
</dbReference>
<feature type="domain" description="AMP-dependent synthetase/ligase" evidence="3">
    <location>
        <begin position="91"/>
        <end position="539"/>
    </location>
</feature>
<evidence type="ECO:0000256" key="2">
    <source>
        <dbReference type="ARBA" id="ARBA00022840"/>
    </source>
</evidence>
<dbReference type="InterPro" id="IPR042099">
    <property type="entry name" value="ANL_N_sf"/>
</dbReference>
<dbReference type="EMBL" id="CDMZ01004034">
    <property type="protein sequence ID" value="CEM48442.1"/>
    <property type="molecule type" value="Genomic_DNA"/>
</dbReference>
<dbReference type="Pfam" id="PF00501">
    <property type="entry name" value="AMP-binding"/>
    <property type="match status" value="1"/>
</dbReference>
<evidence type="ECO:0000259" key="3">
    <source>
        <dbReference type="Pfam" id="PF00501"/>
    </source>
</evidence>
<dbReference type="PANTHER" id="PTHR43272">
    <property type="entry name" value="LONG-CHAIN-FATTY-ACID--COA LIGASE"/>
    <property type="match status" value="1"/>
</dbReference>
<evidence type="ECO:0000256" key="1">
    <source>
        <dbReference type="ARBA" id="ARBA00022741"/>
    </source>
</evidence>
<proteinExistence type="predicted"/>
<dbReference type="InterPro" id="IPR020845">
    <property type="entry name" value="AMP-binding_CS"/>
</dbReference>
<dbReference type="InterPro" id="IPR000873">
    <property type="entry name" value="AMP-dep_synth/lig_dom"/>
</dbReference>
<name>A0A0G4HVP6_9ALVE</name>
<dbReference type="PANTHER" id="PTHR43272:SF33">
    <property type="entry name" value="AMP-BINDING DOMAIN-CONTAINING PROTEIN-RELATED"/>
    <property type="match status" value="1"/>
</dbReference>
<reference evidence="4" key="1">
    <citation type="submission" date="2014-11" db="EMBL/GenBank/DDBJ databases">
        <authorList>
            <person name="Otto D Thomas"/>
            <person name="Naeem Raeece"/>
        </authorList>
    </citation>
    <scope>NUCLEOTIDE SEQUENCE</scope>
</reference>
<dbReference type="GO" id="GO:0016020">
    <property type="term" value="C:membrane"/>
    <property type="evidence" value="ECO:0007669"/>
    <property type="project" value="TreeGrafter"/>
</dbReference>
<dbReference type="PROSITE" id="PS00455">
    <property type="entry name" value="AMP_BINDING"/>
    <property type="match status" value="1"/>
</dbReference>
<dbReference type="GO" id="GO:0004467">
    <property type="term" value="F:long-chain fatty acid-CoA ligase activity"/>
    <property type="evidence" value="ECO:0007669"/>
    <property type="project" value="TreeGrafter"/>
</dbReference>
<dbReference type="Gene3D" id="3.40.50.12780">
    <property type="entry name" value="N-terminal domain of ligase-like"/>
    <property type="match status" value="1"/>
</dbReference>
<dbReference type="SUPFAM" id="SSF56801">
    <property type="entry name" value="Acetyl-CoA synthetase-like"/>
    <property type="match status" value="1"/>
</dbReference>
<dbReference type="VEuPathDB" id="CryptoDB:Cvel_8845"/>
<accession>A0A0G4HVP6</accession>
<dbReference type="AlphaFoldDB" id="A0A0G4HVP6"/>
<dbReference type="GO" id="GO:0005524">
    <property type="term" value="F:ATP binding"/>
    <property type="evidence" value="ECO:0007669"/>
    <property type="project" value="UniProtKB-KW"/>
</dbReference>
<keyword evidence="1" id="KW-0547">Nucleotide-binding</keyword>
<dbReference type="PhylomeDB" id="A0A0G4HVP6"/>
<organism evidence="4">
    <name type="scientific">Chromera velia CCMP2878</name>
    <dbReference type="NCBI Taxonomy" id="1169474"/>
    <lineage>
        <taxon>Eukaryota</taxon>
        <taxon>Sar</taxon>
        <taxon>Alveolata</taxon>
        <taxon>Colpodellida</taxon>
        <taxon>Chromeraceae</taxon>
        <taxon>Chromera</taxon>
    </lineage>
</organism>
<keyword evidence="2" id="KW-0067">ATP-binding</keyword>
<gene>
    <name evidence="4" type="ORF">Cvel_8845</name>
</gene>
<evidence type="ECO:0000313" key="4">
    <source>
        <dbReference type="EMBL" id="CEM48442.1"/>
    </source>
</evidence>
<protein>
    <recommendedName>
        <fullName evidence="3">AMP-dependent synthetase/ligase domain-containing protein</fullName>
    </recommendedName>
</protein>